<evidence type="ECO:0000256" key="3">
    <source>
        <dbReference type="ARBA" id="ARBA00022612"/>
    </source>
</evidence>
<keyword evidence="9 10" id="KW-0326">Glycosidase</keyword>
<dbReference type="CDD" id="cd00737">
    <property type="entry name" value="lyz_endolysin_autolysin"/>
    <property type="match status" value="1"/>
</dbReference>
<accession>A0AAE9X6T6</accession>
<feature type="active site" description="Proton donor/acceptor" evidence="10">
    <location>
        <position position="35"/>
    </location>
</feature>
<keyword evidence="8 10" id="KW-1035">Host cytoplasm</keyword>
<dbReference type="GO" id="GO:0009253">
    <property type="term" value="P:peptidoglycan catabolic process"/>
    <property type="evidence" value="ECO:0007669"/>
    <property type="project" value="UniProtKB-UniRule"/>
</dbReference>
<keyword evidence="2 10" id="KW-0929">Antimicrobial</keyword>
<dbReference type="InterPro" id="IPR033907">
    <property type="entry name" value="Endolysin_autolysin"/>
</dbReference>
<dbReference type="PANTHER" id="PTHR38107:SF3">
    <property type="entry name" value="LYSOZYME RRRD-RELATED"/>
    <property type="match status" value="1"/>
</dbReference>
<dbReference type="InterPro" id="IPR023346">
    <property type="entry name" value="Lysozyme-like_dom_sf"/>
</dbReference>
<feature type="active site" description="Proton donor/acceptor" evidence="10">
    <location>
        <position position="26"/>
    </location>
</feature>
<evidence type="ECO:0000256" key="10">
    <source>
        <dbReference type="HAMAP-Rule" id="MF_04110"/>
    </source>
</evidence>
<evidence type="ECO:0000256" key="8">
    <source>
        <dbReference type="ARBA" id="ARBA00023200"/>
    </source>
</evidence>
<dbReference type="InterPro" id="IPR034690">
    <property type="entry name" value="Endolysin_T4_type"/>
</dbReference>
<evidence type="ECO:0000313" key="13">
    <source>
        <dbReference type="Proteomes" id="UP001221122"/>
    </source>
</evidence>
<dbReference type="GO" id="GO:0016998">
    <property type="term" value="P:cell wall macromolecule catabolic process"/>
    <property type="evidence" value="ECO:0007669"/>
    <property type="project" value="InterPro"/>
</dbReference>
<keyword evidence="4 10" id="KW-0081">Bacteriolytic enzyme</keyword>
<dbReference type="SUPFAM" id="SSF53955">
    <property type="entry name" value="Lysozyme-like"/>
    <property type="match status" value="1"/>
</dbReference>
<dbReference type="GO" id="GO:0042742">
    <property type="term" value="P:defense response to bacterium"/>
    <property type="evidence" value="ECO:0007669"/>
    <property type="project" value="UniProtKB-KW"/>
</dbReference>
<dbReference type="EC" id="3.2.1.17" evidence="10"/>
<reference evidence="13" key="1">
    <citation type="journal article" date="2024" name="Viruses">
        <title>New Genera and Species of Caulobacter and Brevundimonas Bacteriophages Provide Insights into Phage Genome Evolution.</title>
        <authorList>
            <person name="Ely B."/>
            <person name="Hils M."/>
            <person name="Clarke A."/>
            <person name="Albert M."/>
            <person name="Holness N."/>
            <person name="Lenski J."/>
            <person name="Mohammadi T."/>
        </authorList>
    </citation>
    <scope>NUCLEOTIDE SEQUENCE [LARGE SCALE GENOMIC DNA]</scope>
</reference>
<evidence type="ECO:0000256" key="4">
    <source>
        <dbReference type="ARBA" id="ARBA00022638"/>
    </source>
</evidence>
<evidence type="ECO:0000256" key="6">
    <source>
        <dbReference type="ARBA" id="ARBA00022852"/>
    </source>
</evidence>
<sequence length="162" mass="17800">MKRLVAPIAAMVVVGAAGTGLIKQSEGLRFNVYLDGAKIPTVCYGHTGPDVQMGQPARTQEECDKLLKEDLLRHSVAVTKCVNTPLTQYQYDALVSFAYNVGPTKFCRSTLAKKVNQRDFKGAAAEFPRWNKIVVDGKVTVSAGLSARREREKQLFEGKVPK</sequence>
<comment type="subcellular location">
    <subcellularLocation>
        <location evidence="10">Host cytoplasm</location>
    </subcellularLocation>
    <text evidence="10">The endolysin is cytoplasmic, but can reach the periplasmic space with the help of the holins which disrupt the host cell membrane.</text>
</comment>
<evidence type="ECO:0000256" key="1">
    <source>
        <dbReference type="ARBA" id="ARBA00000632"/>
    </source>
</evidence>
<organism evidence="12 13">
    <name type="scientific">Caulobacter phage KSC</name>
    <dbReference type="NCBI Taxonomy" id="3020398"/>
    <lineage>
        <taxon>Viruses</taxon>
        <taxon>Duplodnaviria</taxon>
        <taxon>Heunggongvirae</taxon>
        <taxon>Uroviricota</taxon>
        <taxon>Caudoviricetes</taxon>
        <taxon>Autographivirales</taxon>
        <taxon>Autonotataviridae</taxon>
        <taxon>Percyvirus</taxon>
        <taxon>Percyvirus KSC</taxon>
    </lineage>
</organism>
<dbReference type="GO" id="GO:0003796">
    <property type="term" value="F:lysozyme activity"/>
    <property type="evidence" value="ECO:0007669"/>
    <property type="project" value="UniProtKB-UniRule"/>
</dbReference>
<dbReference type="HAMAP" id="MF_04110">
    <property type="entry name" value="ENDOLYSIN_T4"/>
    <property type="match status" value="1"/>
</dbReference>
<evidence type="ECO:0000256" key="11">
    <source>
        <dbReference type="RuleBase" id="RU003788"/>
    </source>
</evidence>
<dbReference type="Proteomes" id="UP001221122">
    <property type="component" value="Segment"/>
</dbReference>
<keyword evidence="5 10" id="KW-0378">Hydrolase</keyword>
<evidence type="ECO:0000256" key="7">
    <source>
        <dbReference type="ARBA" id="ARBA00023142"/>
    </source>
</evidence>
<dbReference type="GO" id="GO:0044659">
    <property type="term" value="P:viral release from host cell by cytolysis"/>
    <property type="evidence" value="ECO:0007669"/>
    <property type="project" value="UniProtKB-UniRule"/>
</dbReference>
<evidence type="ECO:0000256" key="9">
    <source>
        <dbReference type="ARBA" id="ARBA00023295"/>
    </source>
</evidence>
<evidence type="ECO:0000256" key="2">
    <source>
        <dbReference type="ARBA" id="ARBA00022529"/>
    </source>
</evidence>
<dbReference type="GO" id="GO:0030430">
    <property type="term" value="C:host cell cytoplasm"/>
    <property type="evidence" value="ECO:0007669"/>
    <property type="project" value="UniProtKB-SubCell"/>
</dbReference>
<evidence type="ECO:0000313" key="12">
    <source>
        <dbReference type="EMBL" id="WCD56184.1"/>
    </source>
</evidence>
<dbReference type="EMBL" id="OQ135104">
    <property type="protein sequence ID" value="WCD56184.1"/>
    <property type="molecule type" value="Genomic_DNA"/>
</dbReference>
<dbReference type="InterPro" id="IPR051018">
    <property type="entry name" value="Bacteriophage_GH24"/>
</dbReference>
<keyword evidence="6 10" id="KW-0204">Cytolysis</keyword>
<dbReference type="Pfam" id="PF00959">
    <property type="entry name" value="Phage_lysozyme"/>
    <property type="match status" value="1"/>
</dbReference>
<comment type="catalytic activity">
    <reaction evidence="1 10 11">
        <text>Hydrolysis of (1-&gt;4)-beta-linkages between N-acetylmuramic acid and N-acetyl-D-glucosamine residues in a peptidoglycan and between N-acetyl-D-glucosamine residues in chitodextrins.</text>
        <dbReference type="EC" id="3.2.1.17"/>
    </reaction>
</comment>
<evidence type="ECO:0000256" key="5">
    <source>
        <dbReference type="ARBA" id="ARBA00022801"/>
    </source>
</evidence>
<dbReference type="Gene3D" id="1.10.530.40">
    <property type="match status" value="1"/>
</dbReference>
<name>A0AAE9X6T6_9CAUD</name>
<comment type="function">
    <text evidence="10">Endolysin with lysozyme activity that degrades host peptidoglycans and participates with the holin and spanin proteins in the sequential events which lead to the programmed host cell lysis releasing the mature viral particles. Once the holin has permeabilized the host cell membrane, the endolysin can reach the periplasm and break down the peptidoglycan layer.</text>
</comment>
<comment type="similarity">
    <text evidence="10 11">Belongs to the glycosyl hydrolase 24 family.</text>
</comment>
<dbReference type="PANTHER" id="PTHR38107">
    <property type="match status" value="1"/>
</dbReference>
<dbReference type="InterPro" id="IPR002196">
    <property type="entry name" value="Glyco_hydro_24"/>
</dbReference>
<dbReference type="InterPro" id="IPR023347">
    <property type="entry name" value="Lysozyme_dom_sf"/>
</dbReference>
<keyword evidence="7 10" id="KW-0578">Host cell lysis by virus</keyword>
<keyword evidence="13" id="KW-1185">Reference proteome</keyword>
<protein>
    <recommendedName>
        <fullName evidence="10">Endolysin</fullName>
        <ecNumber evidence="10">3.2.1.17</ecNumber>
    </recommendedName>
    <alternativeName>
        <fullName evidence="10">Lysis protein</fullName>
    </alternativeName>
    <alternativeName>
        <fullName evidence="10">Lysozyme</fullName>
    </alternativeName>
    <alternativeName>
        <fullName evidence="10">Muramidase</fullName>
    </alternativeName>
</protein>
<keyword evidence="3 10" id="KW-1188">Viral release from host cell</keyword>
<gene>
    <name evidence="12" type="primary">KSC_gp047</name>
</gene>
<proteinExistence type="inferred from homology"/>